<sequence>TRSPLPLKKDGTPHLLNMRRRAESLGGSVPCSSCESKFDCCKDINKCDNFLLFDCGALTPQAASKPFKVLKTA</sequence>
<feature type="non-terminal residue" evidence="1">
    <location>
        <position position="1"/>
    </location>
</feature>
<protein>
    <submittedName>
        <fullName evidence="1">Uncharacterized protein</fullName>
    </submittedName>
</protein>
<organism evidence="1 2">
    <name type="scientific">Petromyces alliaceus</name>
    <name type="common">Aspergillus alliaceus</name>
    <dbReference type="NCBI Taxonomy" id="209559"/>
    <lineage>
        <taxon>Eukaryota</taxon>
        <taxon>Fungi</taxon>
        <taxon>Dikarya</taxon>
        <taxon>Ascomycota</taxon>
        <taxon>Pezizomycotina</taxon>
        <taxon>Eurotiomycetes</taxon>
        <taxon>Eurotiomycetidae</taxon>
        <taxon>Eurotiales</taxon>
        <taxon>Aspergillaceae</taxon>
        <taxon>Aspergillus</taxon>
        <taxon>Aspergillus subgen. Circumdati</taxon>
    </lineage>
</organism>
<evidence type="ECO:0000313" key="2">
    <source>
        <dbReference type="Proteomes" id="UP000541154"/>
    </source>
</evidence>
<dbReference type="Proteomes" id="UP000541154">
    <property type="component" value="Unassembled WGS sequence"/>
</dbReference>
<reference evidence="1 2" key="1">
    <citation type="submission" date="2019-04" db="EMBL/GenBank/DDBJ databases">
        <title>Aspergillus burnettii sp. nov., novel species from soil in southeast Queensland.</title>
        <authorList>
            <person name="Gilchrist C.L.M."/>
            <person name="Pitt J.I."/>
            <person name="Lange L."/>
            <person name="Lacey H.J."/>
            <person name="Vuong D."/>
            <person name="Midgley D.J."/>
            <person name="Greenfield P."/>
            <person name="Bradbury M."/>
            <person name="Lacey E."/>
            <person name="Busk P.K."/>
            <person name="Pilgaard B."/>
            <person name="Chooi Y.H."/>
            <person name="Piggott A.M."/>
        </authorList>
    </citation>
    <scope>NUCLEOTIDE SEQUENCE [LARGE SCALE GENOMIC DNA]</scope>
    <source>
        <strain evidence="1 2">FRR 5400</strain>
    </source>
</reference>
<keyword evidence="2" id="KW-1185">Reference proteome</keyword>
<dbReference type="AlphaFoldDB" id="A0A8H6AFM0"/>
<accession>A0A8H6AFM0</accession>
<proteinExistence type="predicted"/>
<name>A0A8H6AFM0_PETAA</name>
<evidence type="ECO:0000313" key="1">
    <source>
        <dbReference type="EMBL" id="KAF5866301.1"/>
    </source>
</evidence>
<gene>
    <name evidence="1" type="ORF">ETB97_000266</name>
</gene>
<comment type="caution">
    <text evidence="1">The sequence shown here is derived from an EMBL/GenBank/DDBJ whole genome shotgun (WGS) entry which is preliminary data.</text>
</comment>
<dbReference type="EMBL" id="SPNV01000010">
    <property type="protein sequence ID" value="KAF5866301.1"/>
    <property type="molecule type" value="Genomic_DNA"/>
</dbReference>